<comment type="caution">
    <text evidence="1">The sequence shown here is derived from an EMBL/GenBank/DDBJ whole genome shotgun (WGS) entry which is preliminary data.</text>
</comment>
<evidence type="ECO:0000313" key="1">
    <source>
        <dbReference type="EMBL" id="EJW92747.1"/>
    </source>
</evidence>
<dbReference type="AlphaFoldDB" id="J9FT48"/>
<accession>J9FT48</accession>
<proteinExistence type="predicted"/>
<dbReference type="EMBL" id="AMCI01007370">
    <property type="protein sequence ID" value="EJW92747.1"/>
    <property type="molecule type" value="Genomic_DNA"/>
</dbReference>
<sequence>MKLTSFHILLLTLFFIFLMILPRGKVKCFQLNFIL</sequence>
<name>J9FT48_9ZZZZ</name>
<organism evidence="1">
    <name type="scientific">gut metagenome</name>
    <dbReference type="NCBI Taxonomy" id="749906"/>
    <lineage>
        <taxon>unclassified sequences</taxon>
        <taxon>metagenomes</taxon>
        <taxon>organismal metagenomes</taxon>
    </lineage>
</organism>
<reference evidence="1" key="1">
    <citation type="journal article" date="2012" name="PLoS ONE">
        <title>Gene sets for utilization of primary and secondary nutrition supplies in the distal gut of endangered iberian lynx.</title>
        <authorList>
            <person name="Alcaide M."/>
            <person name="Messina E."/>
            <person name="Richter M."/>
            <person name="Bargiela R."/>
            <person name="Peplies J."/>
            <person name="Huws S.A."/>
            <person name="Newbold C.J."/>
            <person name="Golyshin P.N."/>
            <person name="Simon M.A."/>
            <person name="Lopez G."/>
            <person name="Yakimov M.M."/>
            <person name="Ferrer M."/>
        </authorList>
    </citation>
    <scope>NUCLEOTIDE SEQUENCE</scope>
</reference>
<protein>
    <submittedName>
        <fullName evidence="1">Uncharacterized protein</fullName>
    </submittedName>
</protein>
<gene>
    <name evidence="1" type="ORF">EVA_19148</name>
</gene>